<dbReference type="EMBL" id="JAVRQU010000007">
    <property type="protein sequence ID" value="KAK5700608.1"/>
    <property type="molecule type" value="Genomic_DNA"/>
</dbReference>
<protein>
    <submittedName>
        <fullName evidence="3">Uncharacterized protein</fullName>
    </submittedName>
</protein>
<gene>
    <name evidence="3" type="ORF">LTR97_005125</name>
</gene>
<feature type="compositionally biased region" description="Low complexity" evidence="2">
    <location>
        <begin position="1073"/>
        <end position="1084"/>
    </location>
</feature>
<feature type="compositionally biased region" description="Basic and acidic residues" evidence="2">
    <location>
        <begin position="1241"/>
        <end position="1254"/>
    </location>
</feature>
<feature type="compositionally biased region" description="Polar residues" evidence="2">
    <location>
        <begin position="944"/>
        <end position="1010"/>
    </location>
</feature>
<feature type="compositionally biased region" description="Polar residues" evidence="2">
    <location>
        <begin position="39"/>
        <end position="49"/>
    </location>
</feature>
<evidence type="ECO:0000256" key="2">
    <source>
        <dbReference type="SAM" id="MobiDB-lite"/>
    </source>
</evidence>
<evidence type="ECO:0000313" key="4">
    <source>
        <dbReference type="Proteomes" id="UP001310594"/>
    </source>
</evidence>
<organism evidence="3 4">
    <name type="scientific">Elasticomyces elasticus</name>
    <dbReference type="NCBI Taxonomy" id="574655"/>
    <lineage>
        <taxon>Eukaryota</taxon>
        <taxon>Fungi</taxon>
        <taxon>Dikarya</taxon>
        <taxon>Ascomycota</taxon>
        <taxon>Pezizomycotina</taxon>
        <taxon>Dothideomycetes</taxon>
        <taxon>Dothideomycetidae</taxon>
        <taxon>Mycosphaerellales</taxon>
        <taxon>Teratosphaeriaceae</taxon>
        <taxon>Elasticomyces</taxon>
    </lineage>
</organism>
<feature type="compositionally biased region" description="Gly residues" evidence="2">
    <location>
        <begin position="562"/>
        <end position="578"/>
    </location>
</feature>
<feature type="region of interest" description="Disordered" evidence="2">
    <location>
        <begin position="1"/>
        <end position="109"/>
    </location>
</feature>
<name>A0AAN7W9K8_9PEZI</name>
<sequence>MAPKKANSPGKSPRRSTLGSPFKSPTPGRLARERAAKTPSLSPPRNNGEGSPRRNRQASAPLPPRNNGGRSPRRLRQASAPELSPLPDYESPPVRAASSPPITPRAQPAGSRLAGLLENPDMVTTPEDLRQTSDTGSIGLGIRNNDIGNSPQSPLFAAINGVLNLFGRGRRTPSEDRQRTPPEDRARANREYQEERDTDNLRWDIIRNAHGGDNLVGAIVQYLEDNPGETGPKNLLARIAQEHGESASTAERRFTLRYLEPYEYNLAPRDGTEEDTPQLLARMLMEELDLPGQSFATAFSRWEEIVDSAVPLPRDGVLPDNIYRQWDPLHRPLKADISDFLEIFGLRMLIKSLERTHPARAEDYLWMVRTINDDIPESFIRPGQEGIAVPEQSDEHIAWDVTAILQNMTPVVALEATDELLPGSRYGWAQDEARHQALQEIGDFQRREPELALQVVFDMANGPNLLWRQAFHIIHRYIGMRGSRSVATHYLTAGEAEDLEMGRYDTAAERARLNSQFDMSERIAAWLADVAVEQSRERRRRGNGDEGRGGGGGDEGGSPNDGNGGGGADLGGGGGGGDENPNDGNGDGAEDRGDDQDEEDECAGSPCTVCGHRHRAQRQRTPDNDDNDSDNGAGGGGGGGGGPGGYDPGDDRRDRRRSPSPGQTPPPRGAREPQNSHRRLPSDESASVGDRPERGGGRAGNDGANLVDAQAELHRMGRQYWADDHNRFLRMLQDSDERWEQERAIERQAAVARLPGFEPNEVLQRRIDQLRAALRQARRRQAEQTAERCRAEADREISRLRSLRNSGDQPRLSQLMQEEPRLEQLVRDAVDARRDAASLGPHGLLLRSPLRSPLQGQAGPSTWNRQPRPTSRNGATQNNPRRAISEPDDELYESTPVADRRPAQPRAANPRSPVRAPPADGQVPLNGDGPQPSDGENVIESIEPNDQNGNGNNAPRNTEPSDSNSPTQYAKSGSPDQPSLTRSPTQYAKSRSPAQPAATNNPTQYAKSPQATPYDASPPPSSAPAATSQSPNGAASWSDLDSPDEDDDPSLIDYSSEEDSLDDEHLGANGAPSSSSLSSPARDPTSPPPRPAGRRRSSSDDTPPPQMLVPVIPRGTIPEGTYVASDPSEGSPTQGSPAEDSDSGDSSSEYGPAAAPSRGVKKTAAAPKKGKAAAKPAAAKKAGGGKRAPKRPSPTPTAPTPDPPGIAPAAGPRRSRRVQALDPADDESSPPASPKRKRGGNGKEQDKGSKRAKK</sequence>
<feature type="region of interest" description="Disordered" evidence="2">
    <location>
        <begin position="841"/>
        <end position="1254"/>
    </location>
</feature>
<feature type="compositionally biased region" description="Acidic residues" evidence="2">
    <location>
        <begin position="1041"/>
        <end position="1062"/>
    </location>
</feature>
<feature type="compositionally biased region" description="Low complexity" evidence="2">
    <location>
        <begin position="841"/>
        <end position="854"/>
    </location>
</feature>
<dbReference type="Proteomes" id="UP001310594">
    <property type="component" value="Unassembled WGS sequence"/>
</dbReference>
<evidence type="ECO:0000256" key="1">
    <source>
        <dbReference type="SAM" id="Coils"/>
    </source>
</evidence>
<feature type="compositionally biased region" description="Low complexity" evidence="2">
    <location>
        <begin position="1162"/>
        <end position="1181"/>
    </location>
</feature>
<feature type="compositionally biased region" description="Pro residues" evidence="2">
    <location>
        <begin position="1191"/>
        <end position="1206"/>
    </location>
</feature>
<dbReference type="AlphaFoldDB" id="A0AAN7W9K8"/>
<feature type="region of interest" description="Disordered" evidence="2">
    <location>
        <begin position="532"/>
        <end position="704"/>
    </location>
</feature>
<keyword evidence="1" id="KW-0175">Coiled coil</keyword>
<evidence type="ECO:0000313" key="3">
    <source>
        <dbReference type="EMBL" id="KAK5700608.1"/>
    </source>
</evidence>
<feature type="compositionally biased region" description="Gly residues" evidence="2">
    <location>
        <begin position="632"/>
        <end position="647"/>
    </location>
</feature>
<reference evidence="3" key="1">
    <citation type="submission" date="2023-08" db="EMBL/GenBank/DDBJ databases">
        <title>Black Yeasts Isolated from many extreme environments.</title>
        <authorList>
            <person name="Coleine C."/>
            <person name="Stajich J.E."/>
            <person name="Selbmann L."/>
        </authorList>
    </citation>
    <scope>NUCLEOTIDE SEQUENCE</scope>
    <source>
        <strain evidence="3">CCFEE 5810</strain>
    </source>
</reference>
<feature type="compositionally biased region" description="Polar residues" evidence="2">
    <location>
        <begin position="858"/>
        <end position="880"/>
    </location>
</feature>
<feature type="compositionally biased region" description="Low complexity" evidence="2">
    <location>
        <begin position="1023"/>
        <end position="1040"/>
    </location>
</feature>
<feature type="coiled-coil region" evidence="1">
    <location>
        <begin position="760"/>
        <end position="799"/>
    </location>
</feature>
<accession>A0AAN7W9K8</accession>
<feature type="compositionally biased region" description="Basic and acidic residues" evidence="2">
    <location>
        <begin position="172"/>
        <end position="197"/>
    </location>
</feature>
<proteinExistence type="predicted"/>
<comment type="caution">
    <text evidence="3">The sequence shown here is derived from an EMBL/GenBank/DDBJ whole genome shotgun (WGS) entry which is preliminary data.</text>
</comment>
<feature type="region of interest" description="Disordered" evidence="2">
    <location>
        <begin position="168"/>
        <end position="197"/>
    </location>
</feature>
<feature type="compositionally biased region" description="Acidic residues" evidence="2">
    <location>
        <begin position="592"/>
        <end position="602"/>
    </location>
</feature>